<proteinExistence type="evidence at transcript level"/>
<dbReference type="AlphaFoldDB" id="A0A6F9DGK3"/>
<feature type="region of interest" description="Disordered" evidence="1">
    <location>
        <begin position="105"/>
        <end position="131"/>
    </location>
</feature>
<reference evidence="2" key="1">
    <citation type="submission" date="2020-04" db="EMBL/GenBank/DDBJ databases">
        <authorList>
            <person name="Neveu A P."/>
        </authorList>
    </citation>
    <scope>NUCLEOTIDE SEQUENCE</scope>
    <source>
        <tissue evidence="2">Whole embryo</tissue>
    </source>
</reference>
<accession>A0A6F9DGK3</accession>
<protein>
    <submittedName>
        <fullName evidence="2">Uncharacterized protein LOC100176702</fullName>
    </submittedName>
</protein>
<evidence type="ECO:0000313" key="2">
    <source>
        <dbReference type="EMBL" id="CAB3261107.1"/>
    </source>
</evidence>
<gene>
    <name evidence="2" type="primary">LOC100176702</name>
</gene>
<sequence length="274" mass="29837">MTSEPVGTIDMGEDCDASKKNGSRAAVSVVSKSPKEVALSKSPQLAVFLLHNDSTSENSDSASSDLETDAKMTKDVLGDRLKASTPIAIPKLKVTSVQTANHDAPFRYTNRPESPISSVGDTVYDSPTLPRPSKDFNHVMIKLKRNGPIQRVRSYDNVGIDDSDSESGNSSINIPISSSLPPTTLRKGRRSVRFDETTITLTADLGESAARFRSQWRRKRAAAMGSPSMRFGESKNISVCHTEDNPIDSPLLERASNGKSIFDVCNYSSYGRYT</sequence>
<organism evidence="2">
    <name type="scientific">Phallusia mammillata</name>
    <dbReference type="NCBI Taxonomy" id="59560"/>
    <lineage>
        <taxon>Eukaryota</taxon>
        <taxon>Metazoa</taxon>
        <taxon>Chordata</taxon>
        <taxon>Tunicata</taxon>
        <taxon>Ascidiacea</taxon>
        <taxon>Phlebobranchia</taxon>
        <taxon>Ascidiidae</taxon>
        <taxon>Phallusia</taxon>
    </lineage>
</organism>
<dbReference type="EMBL" id="LR786469">
    <property type="protein sequence ID" value="CAB3261107.1"/>
    <property type="molecule type" value="mRNA"/>
</dbReference>
<feature type="region of interest" description="Disordered" evidence="1">
    <location>
        <begin position="1"/>
        <end position="22"/>
    </location>
</feature>
<feature type="compositionally biased region" description="Low complexity" evidence="1">
    <location>
        <begin position="169"/>
        <end position="185"/>
    </location>
</feature>
<name>A0A6F9DGK3_9ASCI</name>
<feature type="compositionally biased region" description="Polar residues" evidence="1">
    <location>
        <begin position="111"/>
        <end position="120"/>
    </location>
</feature>
<evidence type="ECO:0000256" key="1">
    <source>
        <dbReference type="SAM" id="MobiDB-lite"/>
    </source>
</evidence>
<feature type="region of interest" description="Disordered" evidence="1">
    <location>
        <begin position="161"/>
        <end position="189"/>
    </location>
</feature>